<evidence type="ECO:0000313" key="7">
    <source>
        <dbReference type="Proteomes" id="UP000247476"/>
    </source>
</evidence>
<evidence type="ECO:0000259" key="4">
    <source>
        <dbReference type="Pfam" id="PF13205"/>
    </source>
</evidence>
<dbReference type="SUPFAM" id="SSF48208">
    <property type="entry name" value="Six-hairpin glycosidases"/>
    <property type="match status" value="1"/>
</dbReference>
<accession>A0A2V5L161</accession>
<feature type="domain" description="SbsA Ig-like" evidence="4">
    <location>
        <begin position="1751"/>
        <end position="1841"/>
    </location>
</feature>
<feature type="domain" description="Golvesin/Xly CBD-like" evidence="5">
    <location>
        <begin position="1370"/>
        <end position="1495"/>
    </location>
</feature>
<dbReference type="InterPro" id="IPR025883">
    <property type="entry name" value="Cadherin-like_domain"/>
</dbReference>
<feature type="domain" description="Golvesin/Xly CBD-like" evidence="5">
    <location>
        <begin position="46"/>
        <end position="177"/>
    </location>
</feature>
<gene>
    <name evidence="6" type="ORF">DLM86_05470</name>
</gene>
<evidence type="ECO:0000313" key="6">
    <source>
        <dbReference type="EMBL" id="PYI56426.1"/>
    </source>
</evidence>
<dbReference type="Pfam" id="PF25275">
    <property type="entry name" value="Golvesin_C"/>
    <property type="match status" value="4"/>
</dbReference>
<dbReference type="Pfam" id="PF12733">
    <property type="entry name" value="Cadherin-like"/>
    <property type="match status" value="1"/>
</dbReference>
<dbReference type="Gene3D" id="1.50.10.20">
    <property type="match status" value="1"/>
</dbReference>
<dbReference type="GO" id="GO:0005975">
    <property type="term" value="P:carbohydrate metabolic process"/>
    <property type="evidence" value="ECO:0007669"/>
    <property type="project" value="InterPro"/>
</dbReference>
<feature type="signal peptide" evidence="2">
    <location>
        <begin position="1"/>
        <end position="35"/>
    </location>
</feature>
<feature type="domain" description="Cadherin-like beta-sandwich-like" evidence="3">
    <location>
        <begin position="188"/>
        <end position="284"/>
    </location>
</feature>
<keyword evidence="1 2" id="KW-0732">Signal</keyword>
<feature type="chain" id="PRO_5015891360" description="Cadherin-like beta sandwich domain-containing protein" evidence="2">
    <location>
        <begin position="36"/>
        <end position="2015"/>
    </location>
</feature>
<evidence type="ECO:0008006" key="8">
    <source>
        <dbReference type="Google" id="ProtNLM"/>
    </source>
</evidence>
<dbReference type="Proteomes" id="UP000247476">
    <property type="component" value="Unassembled WGS sequence"/>
</dbReference>
<dbReference type="EMBL" id="QJVJ01000002">
    <property type="protein sequence ID" value="PYI56426.1"/>
    <property type="molecule type" value="Genomic_DNA"/>
</dbReference>
<reference evidence="6 7" key="1">
    <citation type="submission" date="2018-05" db="EMBL/GenBank/DDBJ databases">
        <title>Paenibacillus flagellatus sp. nov., isolated from selenium mineral soil.</title>
        <authorList>
            <person name="Dai X."/>
        </authorList>
    </citation>
    <scope>NUCLEOTIDE SEQUENCE [LARGE SCALE GENOMIC DNA]</scope>
    <source>
        <strain evidence="6 7">DXL2</strain>
    </source>
</reference>
<keyword evidence="7" id="KW-1185">Reference proteome</keyword>
<dbReference type="InterPro" id="IPR014755">
    <property type="entry name" value="Cu-Rt/internalin_Ig-like"/>
</dbReference>
<evidence type="ECO:0000259" key="5">
    <source>
        <dbReference type="Pfam" id="PF25275"/>
    </source>
</evidence>
<dbReference type="Pfam" id="PF13205">
    <property type="entry name" value="Big_5"/>
    <property type="match status" value="1"/>
</dbReference>
<proteinExistence type="predicted"/>
<dbReference type="InterPro" id="IPR032812">
    <property type="entry name" value="SbsA_Ig"/>
</dbReference>
<name>A0A2V5L161_9BACL</name>
<feature type="domain" description="Golvesin/Xly CBD-like" evidence="5">
    <location>
        <begin position="1602"/>
        <end position="1733"/>
    </location>
</feature>
<dbReference type="InterPro" id="IPR008928">
    <property type="entry name" value="6-hairpin_glycosidase_sf"/>
</dbReference>
<comment type="caution">
    <text evidence="6">The sequence shown here is derived from an EMBL/GenBank/DDBJ whole genome shotgun (WGS) entry which is preliminary data.</text>
</comment>
<feature type="domain" description="Golvesin/Xly CBD-like" evidence="5">
    <location>
        <begin position="294"/>
        <end position="419"/>
    </location>
</feature>
<organism evidence="6 7">
    <name type="scientific">Paenibacillus flagellatus</name>
    <dbReference type="NCBI Taxonomy" id="2211139"/>
    <lineage>
        <taxon>Bacteria</taxon>
        <taxon>Bacillati</taxon>
        <taxon>Bacillota</taxon>
        <taxon>Bacilli</taxon>
        <taxon>Bacillales</taxon>
        <taxon>Paenibacillaceae</taxon>
        <taxon>Paenibacillus</taxon>
    </lineage>
</organism>
<evidence type="ECO:0000259" key="3">
    <source>
        <dbReference type="Pfam" id="PF12733"/>
    </source>
</evidence>
<evidence type="ECO:0000256" key="2">
    <source>
        <dbReference type="SAM" id="SignalP"/>
    </source>
</evidence>
<sequence>MVKGATFRRRASRWLVLLLLVQAFALPAGSPSASAAEPAEAPAGLVLIDNGDPGYAENPAWSSSSVKGYNGSTTRVTGGVGHTATWTPAPGTVQGTYKVSVYKVKRPTATDDPSVKLEVAHAGAVDTVYMDATQGTSGWFELGTYAFDGHGGEFVSMTKTTTAANTFVHADAVKFERVAADGNDASLSSLRLNGAAGPLGALTPTFSPSVTAYTYAVSPETAAITVTATVYDPQAVLTVNGVSVASGSPSADIPLAVGDTPVRVEVTAADGATKRAYTIMVTRPAAQPHNTIVIDFGDPGYSETGTWSTSNTVKGVNGSSTRYSTAAGASITWKPNVTAGTATVSYFKVNWPASADPNVRLEIAHAGGIETKTINLTPATEGWIELGTYAFAGTPNEYVRLTRVSSGSVYTRADAVKFEGTIAPKPAPPGPVRGRTLNNLQYAEKGTIANDDYKATFYEATWDGGRTIVKDLYHKENGVWVPMNAESERLEEQWVLLEGESGDRTNYYDTMTPEWVLFNGFAKTDDRTVVLTDSRHPDRYGFSVVWSLAGERPRLAYDFTPRQDGNYVIGYQSFTEEPLADVSEVLSGARNRAKMVGTVESTGLWELTAPMALVEKKDAAGNPRTYGVYVPADRLPLRFEPYGGATNQPLGMSLVNDGRNVQPIVYAPQAGTYSKLKANETYSFGIGLYAESGSVYDAYTDILRNDYDYTAYRENVEDGSLTDAMFNMIDLLAIEPDRDDSVDFVPSLSGWWSRAKGFVDIENQDAVRNAASSVLLGAYYLTGDDRLYDSRALPMLQYGVSRNERGWSPKKTPVYNDPSLWKMAAVPFDSTTVSTFYDMTRGLNAGLYGLGQEEYRFRNPDQFGRGPVIQPLMMYRMTGDAAYLDEAKTAADRYIAEQIDTPSTANPDRTNFFYNYGKLWMELLELYEETKETRYLDAAAKEARRYATIFTARPVPEGTVSIPQPQPFQYYLAFRWDDKYRYPYERSKLPEETAGGVQAPGWLVSPNGLTFEAGDTSGAYRMNAQEAPFLLRLASYTGDELLKDIAHNTVIGRYTNYPGYYYRGLIESQLDPDFPLRGPTEATSIYYHHAPAQLGQTMDYLVTEQTTRSNGLISFPAVFETNYLWFKYHLYGSKPGTFYGHSGVWLWMPKGIIATGNPQLNWITAESGDKLYVGLTNASKSAQQATIELNADIVGFDPAVSYPVTIIADNGAPVQTTMVGGSIPVTVSGRGITAVIVDGMNIDVPLHRTEPAKDTSDKSYFFDTHSPIDAVKGMLLVKPDHSAYDAYVQAKTTNPATLHYSTDGGTTYTAVPDDIYPMEWSVRVPDLSVPFTYYVESDGKRTQARTIYLPDHVTQPPGQPPQQAGPPVTVVDNVEAEVEGSWARATFADSYYYDNYVTAKTSGDGNAKLRWRPDLKRGGLYDVYYRLPAGRPEWSTAAKFTVYDEAGAHTYTVDERGTNGRWVKLGRHSFAAGTGGCVELTNAASGSAVVGDAIMWIHEDVVPTWESATLSADKPALVRTKPVQLTVTGMLDTGVVGDLSGASIVYEVDRADLASVDSQGRLTLEKLDLSTDRIAVKAVVTVDGVVLESKPLVMPIRDLSETVDTSDAGRYAETGLWKASSLTGYDKNVRSKYTEEQGATATWKPDLPAGTYAVSFYNIVRQPGADPAVRLETKHAGGTEVRTLDASAGASGWIDLGTYAFAGDGTEYVKLTRQSPSSTLETPIYTRADAVRFDSYSLLASLASPSSGGELPHGASLELAFNRPLDPATVVPGSVTLTEIGAGVPVDVILSVGADGKRIVATPTSPLAPDTAYRLAVGPGIAGADGVPLSPYALADFPFRTAKAAPDETAPTIALDGPLSVARTEKWAAEPVVTDAQSGVGRVALYLDDAAVERLAAAELELAAGEHRIRIVAADGAGNVAEAAFALRVTLDPPRLGDVLAIGRARGWIGNAGIYRSMTAKAERAADADARKREQALDALANEVRAQSGKHVDAGFAQQLLADIAYLNAAEEAEA</sequence>
<protein>
    <recommendedName>
        <fullName evidence="8">Cadherin-like beta sandwich domain-containing protein</fullName>
    </recommendedName>
</protein>
<dbReference type="Gene3D" id="2.60.40.1220">
    <property type="match status" value="1"/>
</dbReference>
<dbReference type="InterPro" id="IPR033803">
    <property type="entry name" value="CBD-like_Golvesin-Xly"/>
</dbReference>
<evidence type="ECO:0000256" key="1">
    <source>
        <dbReference type="ARBA" id="ARBA00022729"/>
    </source>
</evidence>